<name>A0ACB8SZY0_9AGAM</name>
<evidence type="ECO:0000313" key="2">
    <source>
        <dbReference type="Proteomes" id="UP000814140"/>
    </source>
</evidence>
<organism evidence="1 2">
    <name type="scientific">Artomyces pyxidatus</name>
    <dbReference type="NCBI Taxonomy" id="48021"/>
    <lineage>
        <taxon>Eukaryota</taxon>
        <taxon>Fungi</taxon>
        <taxon>Dikarya</taxon>
        <taxon>Basidiomycota</taxon>
        <taxon>Agaricomycotina</taxon>
        <taxon>Agaricomycetes</taxon>
        <taxon>Russulales</taxon>
        <taxon>Auriscalpiaceae</taxon>
        <taxon>Artomyces</taxon>
    </lineage>
</organism>
<gene>
    <name evidence="1" type="ORF">BV25DRAFT_745480</name>
</gene>
<dbReference type="Proteomes" id="UP000814140">
    <property type="component" value="Unassembled WGS sequence"/>
</dbReference>
<dbReference type="EMBL" id="MU277211">
    <property type="protein sequence ID" value="KAI0061735.1"/>
    <property type="molecule type" value="Genomic_DNA"/>
</dbReference>
<accession>A0ACB8SZY0</accession>
<protein>
    <submittedName>
        <fullName evidence="1">Alpha/beta-hydrolase</fullName>
    </submittedName>
</protein>
<proteinExistence type="predicted"/>
<evidence type="ECO:0000313" key="1">
    <source>
        <dbReference type="EMBL" id="KAI0061735.1"/>
    </source>
</evidence>
<reference evidence="1" key="2">
    <citation type="journal article" date="2022" name="New Phytol.">
        <title>Evolutionary transition to the ectomycorrhizal habit in the genomes of a hyperdiverse lineage of mushroom-forming fungi.</title>
        <authorList>
            <person name="Looney B."/>
            <person name="Miyauchi S."/>
            <person name="Morin E."/>
            <person name="Drula E."/>
            <person name="Courty P.E."/>
            <person name="Kohler A."/>
            <person name="Kuo A."/>
            <person name="LaButti K."/>
            <person name="Pangilinan J."/>
            <person name="Lipzen A."/>
            <person name="Riley R."/>
            <person name="Andreopoulos W."/>
            <person name="He G."/>
            <person name="Johnson J."/>
            <person name="Nolan M."/>
            <person name="Tritt A."/>
            <person name="Barry K.W."/>
            <person name="Grigoriev I.V."/>
            <person name="Nagy L.G."/>
            <person name="Hibbett D."/>
            <person name="Henrissat B."/>
            <person name="Matheny P.B."/>
            <person name="Labbe J."/>
            <person name="Martin F.M."/>
        </authorList>
    </citation>
    <scope>NUCLEOTIDE SEQUENCE</scope>
    <source>
        <strain evidence="1">HHB10654</strain>
    </source>
</reference>
<sequence length="344" mass="37854">MLDITDYVLTGQCQDRELLYPLQRYRPSAGVFATGRRESLALVLVHGVSLHKETWIPVVEHLFAMQAAAASDTSTLVEAWAIDLATHGRAGILNEQVLLERPDIFTGGPSAEMMQTLLRSGLISAKNICIVGHSGGGTVAALSTVGYPLHNLPYTSMILIEPVMMNRSVYAAIATEPPRLAAIMQATKTRKDIWPSRAAACEWLSRRQPWKRWHPRILELFAESALRDLPTATYPDRSDGVTLSCTRVQEAFGYSRFPDTVDGLERLNELCAVIPVHCIYGTAADVLSDSMQQSVFDVCKEKPLATITILENAGHFAGQEDPQRLAATIWGALKQEPRAAQCKL</sequence>
<keyword evidence="2" id="KW-1185">Reference proteome</keyword>
<reference evidence="1" key="1">
    <citation type="submission" date="2021-03" db="EMBL/GenBank/DDBJ databases">
        <authorList>
            <consortium name="DOE Joint Genome Institute"/>
            <person name="Ahrendt S."/>
            <person name="Looney B.P."/>
            <person name="Miyauchi S."/>
            <person name="Morin E."/>
            <person name="Drula E."/>
            <person name="Courty P.E."/>
            <person name="Chicoki N."/>
            <person name="Fauchery L."/>
            <person name="Kohler A."/>
            <person name="Kuo A."/>
            <person name="Labutti K."/>
            <person name="Pangilinan J."/>
            <person name="Lipzen A."/>
            <person name="Riley R."/>
            <person name="Andreopoulos W."/>
            <person name="He G."/>
            <person name="Johnson J."/>
            <person name="Barry K.W."/>
            <person name="Grigoriev I.V."/>
            <person name="Nagy L."/>
            <person name="Hibbett D."/>
            <person name="Henrissat B."/>
            <person name="Matheny P.B."/>
            <person name="Labbe J."/>
            <person name="Martin F."/>
        </authorList>
    </citation>
    <scope>NUCLEOTIDE SEQUENCE</scope>
    <source>
        <strain evidence="1">HHB10654</strain>
    </source>
</reference>
<comment type="caution">
    <text evidence="1">The sequence shown here is derived from an EMBL/GenBank/DDBJ whole genome shotgun (WGS) entry which is preliminary data.</text>
</comment>